<keyword evidence="1" id="KW-0597">Phosphoprotein</keyword>
<dbReference type="Pfam" id="PF01934">
    <property type="entry name" value="HepT-like"/>
    <property type="match status" value="1"/>
</dbReference>
<dbReference type="InterPro" id="IPR051813">
    <property type="entry name" value="HepT_RNase_toxin"/>
</dbReference>
<dbReference type="PANTHER" id="PTHR34139">
    <property type="entry name" value="UPF0331 PROTEIN MJ0127"/>
    <property type="match status" value="1"/>
</dbReference>
<comment type="caution">
    <text evidence="7">The sequence shown here is derived from an EMBL/GenBank/DDBJ whole genome shotgun (WGS) entry which is preliminary data.</text>
</comment>
<keyword evidence="8" id="KW-1185">Reference proteome</keyword>
<evidence type="ECO:0000256" key="5">
    <source>
        <dbReference type="ARBA" id="ARBA00022801"/>
    </source>
</evidence>
<organism evidence="7 8">
    <name type="scientific">Variovorax terrae</name>
    <dbReference type="NCBI Taxonomy" id="2923278"/>
    <lineage>
        <taxon>Bacteria</taxon>
        <taxon>Pseudomonadati</taxon>
        <taxon>Pseudomonadota</taxon>
        <taxon>Betaproteobacteria</taxon>
        <taxon>Burkholderiales</taxon>
        <taxon>Comamonadaceae</taxon>
        <taxon>Variovorax</taxon>
    </lineage>
</organism>
<dbReference type="RefSeq" id="WP_243309258.1">
    <property type="nucleotide sequence ID" value="NZ_JALGBI010000003.1"/>
</dbReference>
<evidence type="ECO:0000256" key="1">
    <source>
        <dbReference type="ARBA" id="ARBA00022553"/>
    </source>
</evidence>
<keyword evidence="2" id="KW-1277">Toxin-antitoxin system</keyword>
<evidence type="ECO:0000256" key="3">
    <source>
        <dbReference type="ARBA" id="ARBA00022722"/>
    </source>
</evidence>
<dbReference type="GO" id="GO:0000166">
    <property type="term" value="F:nucleotide binding"/>
    <property type="evidence" value="ECO:0007669"/>
    <property type="project" value="UniProtKB-KW"/>
</dbReference>
<dbReference type="AlphaFoldDB" id="A0A9X1VYL2"/>
<keyword evidence="3" id="KW-0540">Nuclease</keyword>
<name>A0A9X1VYL2_9BURK</name>
<proteinExistence type="inferred from homology"/>
<evidence type="ECO:0000313" key="8">
    <source>
        <dbReference type="Proteomes" id="UP001139447"/>
    </source>
</evidence>
<dbReference type="EMBL" id="JALGBI010000003">
    <property type="protein sequence ID" value="MCJ0765658.1"/>
    <property type="molecule type" value="Genomic_DNA"/>
</dbReference>
<protein>
    <submittedName>
        <fullName evidence="7">DUF86 domain-containing protein</fullName>
    </submittedName>
</protein>
<dbReference type="Proteomes" id="UP001139447">
    <property type="component" value="Unassembled WGS sequence"/>
</dbReference>
<gene>
    <name evidence="7" type="ORF">MMF98_20790</name>
</gene>
<accession>A0A9X1VYL2</accession>
<keyword evidence="5" id="KW-0378">Hydrolase</keyword>
<evidence type="ECO:0000256" key="6">
    <source>
        <dbReference type="ARBA" id="ARBA00024207"/>
    </source>
</evidence>
<dbReference type="InterPro" id="IPR008201">
    <property type="entry name" value="HepT-like"/>
</dbReference>
<evidence type="ECO:0000313" key="7">
    <source>
        <dbReference type="EMBL" id="MCJ0765658.1"/>
    </source>
</evidence>
<dbReference type="GO" id="GO:0110001">
    <property type="term" value="C:toxin-antitoxin complex"/>
    <property type="evidence" value="ECO:0007669"/>
    <property type="project" value="InterPro"/>
</dbReference>
<keyword evidence="4" id="KW-0547">Nucleotide-binding</keyword>
<dbReference type="GO" id="GO:0016787">
    <property type="term" value="F:hydrolase activity"/>
    <property type="evidence" value="ECO:0007669"/>
    <property type="project" value="UniProtKB-KW"/>
</dbReference>
<dbReference type="GO" id="GO:0004540">
    <property type="term" value="F:RNA nuclease activity"/>
    <property type="evidence" value="ECO:0007669"/>
    <property type="project" value="InterPro"/>
</dbReference>
<dbReference type="PANTHER" id="PTHR34139:SF1">
    <property type="entry name" value="RNASE MJ1380-RELATED"/>
    <property type="match status" value="1"/>
</dbReference>
<evidence type="ECO:0000256" key="2">
    <source>
        <dbReference type="ARBA" id="ARBA00022649"/>
    </source>
</evidence>
<comment type="similarity">
    <text evidence="6">Belongs to the HepT RNase toxin family.</text>
</comment>
<sequence>MDRTPAHVADMLEFARELIALAGSKPLPLFLADRVLCLAVEKLFINLGEAAKRIDPAETGRIPGVPWVRVIGLRNILAHGYEQIEHEVLYKAIVNDLPALAAALEQWLAGHGA</sequence>
<dbReference type="InterPro" id="IPR037038">
    <property type="entry name" value="HepT-like_sf"/>
</dbReference>
<reference evidence="7" key="1">
    <citation type="submission" date="2022-03" db="EMBL/GenBank/DDBJ databases">
        <authorList>
            <person name="Woo C.Y."/>
        </authorList>
    </citation>
    <scope>NUCLEOTIDE SEQUENCE</scope>
    <source>
        <strain evidence="7">CYS-02</strain>
    </source>
</reference>
<dbReference type="Gene3D" id="1.20.120.580">
    <property type="entry name" value="bsu32300-like"/>
    <property type="match status" value="1"/>
</dbReference>
<evidence type="ECO:0000256" key="4">
    <source>
        <dbReference type="ARBA" id="ARBA00022741"/>
    </source>
</evidence>